<dbReference type="Proteomes" id="UP000044938">
    <property type="component" value="Unassembled WGS sequence"/>
</dbReference>
<sequence length="153" mass="16860">MGEHGVDDAGCKDPLADIPVHQHTAVELGDLGVEQHLGPLRNDPSGCAELLGDVRAEKVAEPQRAGEYHRCQHLGATVAAEVTQHRQPGVCTVACGAAQGFLHRLRPRRRRARTGQIDVEQQRGGEVTDQQVDVWMQGLATEQRQVQQEPRRR</sequence>
<dbReference type="EMBL" id="CSAD01001403">
    <property type="protein sequence ID" value="COX12632.1"/>
    <property type="molecule type" value="Genomic_DNA"/>
</dbReference>
<evidence type="ECO:0000313" key="6">
    <source>
        <dbReference type="Proteomes" id="UP000045842"/>
    </source>
</evidence>
<dbReference type="Proteomes" id="UP000046947">
    <property type="component" value="Unassembled WGS sequence"/>
</dbReference>
<evidence type="ECO:0000313" key="4">
    <source>
        <dbReference type="EMBL" id="COX76896.1"/>
    </source>
</evidence>
<evidence type="ECO:0000313" key="2">
    <source>
        <dbReference type="EMBL" id="COX12632.1"/>
    </source>
</evidence>
<reference evidence="5 6" key="1">
    <citation type="submission" date="2015-03" db="EMBL/GenBank/DDBJ databases">
        <authorList>
            <consortium name="Pathogen Informatics"/>
        </authorList>
    </citation>
    <scope>NUCLEOTIDE SEQUENCE [LARGE SCALE GENOMIC DNA]</scope>
    <source>
        <strain evidence="2 6">G09801536</strain>
        <strain evidence="1 7">H09601792</strain>
        <strain evidence="4 5">M09401471</strain>
        <strain evidence="3 8">P00601463</strain>
    </source>
</reference>
<name>A0A654TUU4_MYCTX</name>
<dbReference type="EMBL" id="CFOH01001536">
    <property type="protein sequence ID" value="CFE87180.1"/>
    <property type="molecule type" value="Genomic_DNA"/>
</dbReference>
<protein>
    <submittedName>
        <fullName evidence="1">Uncharacterized protein</fullName>
    </submittedName>
</protein>
<dbReference type="Proteomes" id="UP000045842">
    <property type="component" value="Unassembled WGS sequence"/>
</dbReference>
<gene>
    <name evidence="2" type="ORF">ERS007679_04674</name>
    <name evidence="1" type="ORF">ERS007688_04627</name>
    <name evidence="4" type="ORF">ERS007720_04875</name>
    <name evidence="3" type="ORF">ERS007741_04598</name>
</gene>
<dbReference type="Proteomes" id="UP000048600">
    <property type="component" value="Unassembled WGS sequence"/>
</dbReference>
<dbReference type="EMBL" id="CSAJ01001233">
    <property type="protein sequence ID" value="COX76896.1"/>
    <property type="molecule type" value="Genomic_DNA"/>
</dbReference>
<evidence type="ECO:0000313" key="8">
    <source>
        <dbReference type="Proteomes" id="UP000048600"/>
    </source>
</evidence>
<evidence type="ECO:0000313" key="7">
    <source>
        <dbReference type="Proteomes" id="UP000046947"/>
    </source>
</evidence>
<accession>A0A654TUU4</accession>
<evidence type="ECO:0000313" key="5">
    <source>
        <dbReference type="Proteomes" id="UP000044938"/>
    </source>
</evidence>
<dbReference type="AlphaFoldDB" id="A0A654TUU4"/>
<proteinExistence type="predicted"/>
<evidence type="ECO:0000313" key="1">
    <source>
        <dbReference type="EMBL" id="CFE87180.1"/>
    </source>
</evidence>
<evidence type="ECO:0000313" key="3">
    <source>
        <dbReference type="EMBL" id="COX62444.1"/>
    </source>
</evidence>
<dbReference type="EMBL" id="CHKL01001052">
    <property type="protein sequence ID" value="COX62444.1"/>
    <property type="molecule type" value="Genomic_DNA"/>
</dbReference>
<organism evidence="1 7">
    <name type="scientific">Mycobacterium tuberculosis</name>
    <dbReference type="NCBI Taxonomy" id="1773"/>
    <lineage>
        <taxon>Bacteria</taxon>
        <taxon>Bacillati</taxon>
        <taxon>Actinomycetota</taxon>
        <taxon>Actinomycetes</taxon>
        <taxon>Mycobacteriales</taxon>
        <taxon>Mycobacteriaceae</taxon>
        <taxon>Mycobacterium</taxon>
        <taxon>Mycobacterium tuberculosis complex</taxon>
    </lineage>
</organism>